<keyword evidence="4" id="KW-0238">DNA-binding</keyword>
<evidence type="ECO:0000259" key="8">
    <source>
        <dbReference type="PROSITE" id="PS50110"/>
    </source>
</evidence>
<dbReference type="InterPro" id="IPR003593">
    <property type="entry name" value="AAA+_ATPase"/>
</dbReference>
<dbReference type="InterPro" id="IPR009057">
    <property type="entry name" value="Homeodomain-like_sf"/>
</dbReference>
<evidence type="ECO:0000256" key="6">
    <source>
        <dbReference type="PROSITE-ProRule" id="PRU00169"/>
    </source>
</evidence>
<dbReference type="Pfam" id="PF25601">
    <property type="entry name" value="AAA_lid_14"/>
    <property type="match status" value="1"/>
</dbReference>
<gene>
    <name evidence="9" type="ORF">DQ403_21510</name>
</gene>
<dbReference type="FunFam" id="3.40.50.300:FF:000006">
    <property type="entry name" value="DNA-binding transcriptional regulator NtrC"/>
    <property type="match status" value="1"/>
</dbReference>
<dbReference type="Gene3D" id="1.10.8.60">
    <property type="match status" value="1"/>
</dbReference>
<dbReference type="SMART" id="SM00448">
    <property type="entry name" value="REC"/>
    <property type="match status" value="1"/>
</dbReference>
<dbReference type="InterPro" id="IPR002078">
    <property type="entry name" value="Sigma_54_int"/>
</dbReference>
<dbReference type="Gene3D" id="3.40.50.300">
    <property type="entry name" value="P-loop containing nucleotide triphosphate hydrolases"/>
    <property type="match status" value="1"/>
</dbReference>
<dbReference type="InterPro" id="IPR025943">
    <property type="entry name" value="Sigma_54_int_dom_ATP-bd_2"/>
</dbReference>
<dbReference type="InterPro" id="IPR002197">
    <property type="entry name" value="HTH_Fis"/>
</dbReference>
<feature type="domain" description="Sigma-54 factor interaction" evidence="7">
    <location>
        <begin position="153"/>
        <end position="382"/>
    </location>
</feature>
<dbReference type="PROSITE" id="PS00688">
    <property type="entry name" value="SIGMA54_INTERACT_3"/>
    <property type="match status" value="1"/>
</dbReference>
<dbReference type="SUPFAM" id="SSF46689">
    <property type="entry name" value="Homeodomain-like"/>
    <property type="match status" value="1"/>
</dbReference>
<dbReference type="SUPFAM" id="SSF52172">
    <property type="entry name" value="CheY-like"/>
    <property type="match status" value="1"/>
</dbReference>
<dbReference type="CDD" id="cd00009">
    <property type="entry name" value="AAA"/>
    <property type="match status" value="1"/>
</dbReference>
<dbReference type="PROSITE" id="PS50045">
    <property type="entry name" value="SIGMA54_INTERACT_4"/>
    <property type="match status" value="1"/>
</dbReference>
<evidence type="ECO:0000256" key="2">
    <source>
        <dbReference type="ARBA" id="ARBA00022840"/>
    </source>
</evidence>
<accession>A0A365PP26</accession>
<dbReference type="GO" id="GO:0043565">
    <property type="term" value="F:sequence-specific DNA binding"/>
    <property type="evidence" value="ECO:0007669"/>
    <property type="project" value="InterPro"/>
</dbReference>
<keyword evidence="6" id="KW-0597">Phosphoprotein</keyword>
<dbReference type="InterPro" id="IPR025662">
    <property type="entry name" value="Sigma_54_int_dom_ATP-bd_1"/>
</dbReference>
<dbReference type="Pfam" id="PF00072">
    <property type="entry name" value="Response_reg"/>
    <property type="match status" value="1"/>
</dbReference>
<dbReference type="GO" id="GO:0005524">
    <property type="term" value="F:ATP binding"/>
    <property type="evidence" value="ECO:0007669"/>
    <property type="project" value="UniProtKB-KW"/>
</dbReference>
<dbReference type="Pfam" id="PF02954">
    <property type="entry name" value="HTH_8"/>
    <property type="match status" value="1"/>
</dbReference>
<proteinExistence type="predicted"/>
<keyword evidence="3" id="KW-0805">Transcription regulation</keyword>
<dbReference type="Gene3D" id="3.40.50.2300">
    <property type="match status" value="1"/>
</dbReference>
<name>A0A365PP26_9GAMM</name>
<reference evidence="9 10" key="1">
    <citation type="submission" date="2018-06" db="EMBL/GenBank/DDBJ databases">
        <title>Whole genome sequencing of four bacterial strains from South Shetland trench revealing bio-synthetic gene clusters.</title>
        <authorList>
            <person name="Abdel-Mageed W.M."/>
            <person name="Lehri B."/>
            <person name="Jarmusch S.A."/>
            <person name="Miranda K."/>
            <person name="Goodfellow M."/>
            <person name="Jaspars M."/>
            <person name="Karlyshev A.V."/>
        </authorList>
    </citation>
    <scope>NUCLEOTIDE SEQUENCE [LARGE SCALE GENOMIC DNA]</scope>
    <source>
        <strain evidence="9 10">SST2</strain>
    </source>
</reference>
<evidence type="ECO:0000256" key="5">
    <source>
        <dbReference type="ARBA" id="ARBA00023163"/>
    </source>
</evidence>
<dbReference type="Proteomes" id="UP000252554">
    <property type="component" value="Unassembled WGS sequence"/>
</dbReference>
<dbReference type="Pfam" id="PF00158">
    <property type="entry name" value="Sigma54_activat"/>
    <property type="match status" value="1"/>
</dbReference>
<dbReference type="GO" id="GO:0006355">
    <property type="term" value="P:regulation of DNA-templated transcription"/>
    <property type="evidence" value="ECO:0007669"/>
    <property type="project" value="InterPro"/>
</dbReference>
<keyword evidence="5" id="KW-0804">Transcription</keyword>
<comment type="caution">
    <text evidence="9">The sequence shown here is derived from an EMBL/GenBank/DDBJ whole genome shotgun (WGS) entry which is preliminary data.</text>
</comment>
<evidence type="ECO:0000313" key="10">
    <source>
        <dbReference type="Proteomes" id="UP000252554"/>
    </source>
</evidence>
<evidence type="ECO:0000256" key="4">
    <source>
        <dbReference type="ARBA" id="ARBA00023125"/>
    </source>
</evidence>
<keyword evidence="1" id="KW-0547">Nucleotide-binding</keyword>
<dbReference type="PROSITE" id="PS00675">
    <property type="entry name" value="SIGMA54_INTERACT_1"/>
    <property type="match status" value="1"/>
</dbReference>
<organism evidence="9 10">
    <name type="scientific">Stutzerimonas zhaodongensis</name>
    <dbReference type="NCBI Taxonomy" id="1176257"/>
    <lineage>
        <taxon>Bacteria</taxon>
        <taxon>Pseudomonadati</taxon>
        <taxon>Pseudomonadota</taxon>
        <taxon>Gammaproteobacteria</taxon>
        <taxon>Pseudomonadales</taxon>
        <taxon>Pseudomonadaceae</taxon>
        <taxon>Stutzerimonas</taxon>
    </lineage>
</organism>
<dbReference type="PROSITE" id="PS00676">
    <property type="entry name" value="SIGMA54_INTERACT_2"/>
    <property type="match status" value="1"/>
</dbReference>
<dbReference type="InterPro" id="IPR001789">
    <property type="entry name" value="Sig_transdc_resp-reg_receiver"/>
</dbReference>
<dbReference type="PANTHER" id="PTHR32071">
    <property type="entry name" value="TRANSCRIPTIONAL REGULATORY PROTEIN"/>
    <property type="match status" value="1"/>
</dbReference>
<dbReference type="AlphaFoldDB" id="A0A365PP26"/>
<protein>
    <submittedName>
        <fullName evidence="9">Sigma-54-dependent Fis family transcriptional regulator</fullName>
    </submittedName>
</protein>
<feature type="modified residue" description="4-aspartylphosphate" evidence="6">
    <location>
        <position position="64"/>
    </location>
</feature>
<feature type="domain" description="Response regulatory" evidence="8">
    <location>
        <begin position="15"/>
        <end position="129"/>
    </location>
</feature>
<dbReference type="EMBL" id="QNTV01000027">
    <property type="protein sequence ID" value="RBA51974.1"/>
    <property type="molecule type" value="Genomic_DNA"/>
</dbReference>
<dbReference type="InterPro" id="IPR027417">
    <property type="entry name" value="P-loop_NTPase"/>
</dbReference>
<dbReference type="InterPro" id="IPR058031">
    <property type="entry name" value="AAA_lid_NorR"/>
</dbReference>
<evidence type="ECO:0000259" key="7">
    <source>
        <dbReference type="PROSITE" id="PS50045"/>
    </source>
</evidence>
<dbReference type="SMART" id="SM00382">
    <property type="entry name" value="AAA"/>
    <property type="match status" value="1"/>
</dbReference>
<evidence type="ECO:0000313" key="9">
    <source>
        <dbReference type="EMBL" id="RBA51974.1"/>
    </source>
</evidence>
<dbReference type="SUPFAM" id="SSF52540">
    <property type="entry name" value="P-loop containing nucleoside triphosphate hydrolases"/>
    <property type="match status" value="1"/>
</dbReference>
<dbReference type="Gene3D" id="1.10.10.60">
    <property type="entry name" value="Homeodomain-like"/>
    <property type="match status" value="1"/>
</dbReference>
<dbReference type="PRINTS" id="PR01590">
    <property type="entry name" value="HTHFIS"/>
</dbReference>
<keyword evidence="2" id="KW-0067">ATP-binding</keyword>
<evidence type="ECO:0000256" key="1">
    <source>
        <dbReference type="ARBA" id="ARBA00022741"/>
    </source>
</evidence>
<dbReference type="PROSITE" id="PS50110">
    <property type="entry name" value="RESPONSE_REGULATORY"/>
    <property type="match status" value="1"/>
</dbReference>
<dbReference type="InterPro" id="IPR011006">
    <property type="entry name" value="CheY-like_superfamily"/>
</dbReference>
<dbReference type="GO" id="GO:0000160">
    <property type="term" value="P:phosphorelay signal transduction system"/>
    <property type="evidence" value="ECO:0007669"/>
    <property type="project" value="InterPro"/>
</dbReference>
<sequence>MRSRAMQTDDSAPQRVLVVEDDDSLRQLLVEELEDRALQVQAVATAEEALTRLEGWEPDLVVSDLRLPGADGMSLLRRVKAMQAAPAFLVITAFGSIQQAVAALKEGADEFLTKPLDLDHLGLSVSRALETRHLRDEVRRFQQLLSDDRFHGMLGRSRVMRELFDQIRQLARAAGPVLVIGESGTGKELVARAVHAESERAQRPFLAINCAGLPAELLESEFFGHAAGAFTGASRAHKGLFQQADGGTLFLDEIGEMPLPLQAKLLRVLQEGTIRPVGGERELSVDVRIIAASNRPLETAAGRESFREDLFFRLETFILQVPPLRDREEDRELLAAGFVAHFAARDSRPVRGLSQAALEQLRRYPFPGNVRELQNAMERAVTFCHGRSIELEHLPTRIAGYLQSAPEARSDDLLGAMIDGPLLPTLDELEMRYIRHVLERVEGNKRRAAALLGIGRRTLYRRLGEQEQDDNG</sequence>
<dbReference type="InterPro" id="IPR025944">
    <property type="entry name" value="Sigma_54_int_dom_CS"/>
</dbReference>
<evidence type="ECO:0000256" key="3">
    <source>
        <dbReference type="ARBA" id="ARBA00023015"/>
    </source>
</evidence>